<proteinExistence type="predicted"/>
<name>A0A9Q3GHM5_9BASI</name>
<organism evidence="1 2">
    <name type="scientific">Austropuccinia psidii MF-1</name>
    <dbReference type="NCBI Taxonomy" id="1389203"/>
    <lineage>
        <taxon>Eukaryota</taxon>
        <taxon>Fungi</taxon>
        <taxon>Dikarya</taxon>
        <taxon>Basidiomycota</taxon>
        <taxon>Pucciniomycotina</taxon>
        <taxon>Pucciniomycetes</taxon>
        <taxon>Pucciniales</taxon>
        <taxon>Sphaerophragmiaceae</taxon>
        <taxon>Austropuccinia</taxon>
    </lineage>
</organism>
<keyword evidence="2" id="KW-1185">Reference proteome</keyword>
<dbReference type="Proteomes" id="UP000765509">
    <property type="component" value="Unassembled WGS sequence"/>
</dbReference>
<dbReference type="AlphaFoldDB" id="A0A9Q3GHM5"/>
<sequence length="94" mass="10628">MSSSNKNDVSPIDISTLKISNDNSVSQADCQAEVLNHFSLITERIQPLLLLDGSNFNTWSKAVTETCTFFFFNNPDNFNLPDCDTNYWCNLVEL</sequence>
<evidence type="ECO:0000313" key="1">
    <source>
        <dbReference type="EMBL" id="MBW0467756.1"/>
    </source>
</evidence>
<gene>
    <name evidence="1" type="ORF">O181_007471</name>
</gene>
<protein>
    <submittedName>
        <fullName evidence="1">Uncharacterized protein</fullName>
    </submittedName>
</protein>
<comment type="caution">
    <text evidence="1">The sequence shown here is derived from an EMBL/GenBank/DDBJ whole genome shotgun (WGS) entry which is preliminary data.</text>
</comment>
<reference evidence="1" key="1">
    <citation type="submission" date="2021-03" db="EMBL/GenBank/DDBJ databases">
        <title>Draft genome sequence of rust myrtle Austropuccinia psidii MF-1, a brazilian biotype.</title>
        <authorList>
            <person name="Quecine M.C."/>
            <person name="Pachon D.M.R."/>
            <person name="Bonatelli M.L."/>
            <person name="Correr F.H."/>
            <person name="Franceschini L.M."/>
            <person name="Leite T.F."/>
            <person name="Margarido G.R.A."/>
            <person name="Almeida C.A."/>
            <person name="Ferrarezi J.A."/>
            <person name="Labate C.A."/>
        </authorList>
    </citation>
    <scope>NUCLEOTIDE SEQUENCE</scope>
    <source>
        <strain evidence="1">MF-1</strain>
    </source>
</reference>
<evidence type="ECO:0000313" key="2">
    <source>
        <dbReference type="Proteomes" id="UP000765509"/>
    </source>
</evidence>
<dbReference type="EMBL" id="AVOT02001666">
    <property type="protein sequence ID" value="MBW0467756.1"/>
    <property type="molecule type" value="Genomic_DNA"/>
</dbReference>
<accession>A0A9Q3GHM5</accession>